<reference evidence="3" key="3">
    <citation type="submission" date="2025-08" db="UniProtKB">
        <authorList>
            <consortium name="RefSeq"/>
        </authorList>
    </citation>
    <scope>IDENTIFICATION</scope>
    <source>
        <tissue evidence="3">Whole organism</tissue>
    </source>
</reference>
<dbReference type="RefSeq" id="XP_017857040.1">
    <property type="nucleotide sequence ID" value="XM_018001551.1"/>
</dbReference>
<gene>
    <name evidence="3" type="primary">LOC108609768</name>
</gene>
<evidence type="ECO:0000313" key="2">
    <source>
        <dbReference type="Proteomes" id="UP000694904"/>
    </source>
</evidence>
<protein>
    <submittedName>
        <fullName evidence="3">Uncharacterized protein LOC108609768</fullName>
    </submittedName>
</protein>
<sequence length="101" mass="10893">MNILQSVWLNILVLVAMSLSCDLIKVCSSQISPVIVTSCEPSGRVGVALTVHFDGPLLTRTLESSPAAGSWLQNICVLLQVFPTSVDFLLGAFQILKKVHI</sequence>
<dbReference type="GeneID" id="108609768"/>
<dbReference type="Proteomes" id="UP000694904">
    <property type="component" value="Chromosome 2"/>
</dbReference>
<evidence type="ECO:0000256" key="1">
    <source>
        <dbReference type="SAM" id="SignalP"/>
    </source>
</evidence>
<keyword evidence="1" id="KW-0732">Signal</keyword>
<proteinExistence type="predicted"/>
<accession>A0ABM1NQ04</accession>
<name>A0ABM1NQ04_DROAR</name>
<feature type="signal peptide" evidence="1">
    <location>
        <begin position="1"/>
        <end position="18"/>
    </location>
</feature>
<reference evidence="2" key="2">
    <citation type="journal article" date="2016" name="G3 (Bethesda)">
        <title>Genome Evolution in Three Species of Cactophilic Drosophila.</title>
        <authorList>
            <person name="Sanchez-Flores A."/>
            <person name="Penazola F."/>
            <person name="Carpinteyro-Ponce J."/>
            <person name="Nazario-Yepiz N."/>
            <person name="Abreu-Goodger C."/>
            <person name="Machado C.A."/>
            <person name="Markow T.A."/>
        </authorList>
    </citation>
    <scope>NUCLEOTIDE SEQUENCE [LARGE SCALE GENOMIC DNA]</scope>
</reference>
<feature type="chain" id="PRO_5046139156" evidence="1">
    <location>
        <begin position="19"/>
        <end position="101"/>
    </location>
</feature>
<reference evidence="2" key="1">
    <citation type="journal article" date="1997" name="Nucleic Acids Res.">
        <title>tRNAscan-SE: a program for improved detection of transfer RNA genes in genomic sequence.</title>
        <authorList>
            <person name="Lowe T.M."/>
            <person name="Eddy S.R."/>
        </authorList>
    </citation>
    <scope>NUCLEOTIDE SEQUENCE [LARGE SCALE GENOMIC DNA]</scope>
</reference>
<organism evidence="2 3">
    <name type="scientific">Drosophila arizonae</name>
    <name type="common">Fruit fly</name>
    <dbReference type="NCBI Taxonomy" id="7263"/>
    <lineage>
        <taxon>Eukaryota</taxon>
        <taxon>Metazoa</taxon>
        <taxon>Ecdysozoa</taxon>
        <taxon>Arthropoda</taxon>
        <taxon>Hexapoda</taxon>
        <taxon>Insecta</taxon>
        <taxon>Pterygota</taxon>
        <taxon>Neoptera</taxon>
        <taxon>Endopterygota</taxon>
        <taxon>Diptera</taxon>
        <taxon>Brachycera</taxon>
        <taxon>Muscomorpha</taxon>
        <taxon>Ephydroidea</taxon>
        <taxon>Drosophilidae</taxon>
        <taxon>Drosophila</taxon>
    </lineage>
</organism>
<evidence type="ECO:0000313" key="3">
    <source>
        <dbReference type="RefSeq" id="XP_017857040.1"/>
    </source>
</evidence>
<keyword evidence="2" id="KW-1185">Reference proteome</keyword>